<dbReference type="GO" id="GO:0030246">
    <property type="term" value="F:carbohydrate binding"/>
    <property type="evidence" value="ECO:0007669"/>
    <property type="project" value="UniProtKB-UniRule"/>
</dbReference>
<comment type="caution">
    <text evidence="4">The sequence shown here is derived from an EMBL/GenBank/DDBJ whole genome shotgun (WGS) entry which is preliminary data.</text>
</comment>
<evidence type="ECO:0000256" key="1">
    <source>
        <dbReference type="ARBA" id="ARBA00022734"/>
    </source>
</evidence>
<keyword evidence="1 2" id="KW-0430">Lectin</keyword>
<dbReference type="SMART" id="SM00908">
    <property type="entry name" value="Gal-bind_lectin"/>
    <property type="match status" value="2"/>
</dbReference>
<dbReference type="Proteomes" id="UP000828236">
    <property type="component" value="Unassembled WGS sequence"/>
</dbReference>
<dbReference type="SMART" id="SM00276">
    <property type="entry name" value="GLECT"/>
    <property type="match status" value="2"/>
</dbReference>
<dbReference type="InterPro" id="IPR013320">
    <property type="entry name" value="ConA-like_dom_sf"/>
</dbReference>
<evidence type="ECO:0000313" key="4">
    <source>
        <dbReference type="EMBL" id="KAH7643187.1"/>
    </source>
</evidence>
<name>A0A9D4P358_DERFA</name>
<dbReference type="PANTHER" id="PTHR11346:SF147">
    <property type="entry name" value="GALECTIN"/>
    <property type="match status" value="1"/>
</dbReference>
<gene>
    <name evidence="4" type="ORF">HUG17_9878</name>
</gene>
<reference evidence="4" key="1">
    <citation type="submission" date="2020-06" db="EMBL/GenBank/DDBJ databases">
        <authorList>
            <person name="Ji K."/>
            <person name="Li J."/>
        </authorList>
    </citation>
    <scope>NUCLEOTIDE SEQUENCE</scope>
    <source>
        <strain evidence="4">JKM2019</strain>
        <tissue evidence="4">Whole body</tissue>
    </source>
</reference>
<protein>
    <recommendedName>
        <fullName evidence="2">Galectin</fullName>
    </recommendedName>
</protein>
<feature type="domain" description="Galectin" evidence="3">
    <location>
        <begin position="215"/>
        <end position="352"/>
    </location>
</feature>
<reference evidence="4" key="2">
    <citation type="journal article" date="2021" name="World Allergy Organ. J.">
        <title>Chromosome-level assembly of Dermatophagoides farinae genome and transcriptome reveals two novel allergens Der f 37 and Der f 39.</title>
        <authorList>
            <person name="Chen J."/>
            <person name="Cai Z."/>
            <person name="Fan D."/>
            <person name="Hu J."/>
            <person name="Hou Y."/>
            <person name="He Y."/>
            <person name="Zhang Z."/>
            <person name="Zhao Z."/>
            <person name="Gao P."/>
            <person name="Hu W."/>
            <person name="Sun J."/>
            <person name="Li J."/>
            <person name="Ji K."/>
        </authorList>
    </citation>
    <scope>NUCLEOTIDE SEQUENCE</scope>
    <source>
        <strain evidence="4">JKM2019</strain>
    </source>
</reference>
<dbReference type="EMBL" id="SDOV01000003">
    <property type="protein sequence ID" value="KAH7643187.1"/>
    <property type="molecule type" value="Genomic_DNA"/>
</dbReference>
<proteinExistence type="predicted"/>
<sequence length="354" mass="40382">MALLDNLKLVEIIDRTRLISDVPQPTLPACCPMPNGGHLRPGSLITVYATCPSNQGRFRIDLYASNCQHCRSNDDGKTSLYDPNKRIVALHFNARFGEALDGSSYIVMNSFHQGKWDQDERSTVFPFQPEQSFCIMILTEEDRFRIYVDGGEQPHYQFKHRFPISDIGRIHVEGPNLTVELIEFREPGIEPSQSLSSSDAIKPSDDDNNIVRKTRDVMHNTNLEKPCDIYINGMIMDPFNKYFVINLAHTGGDCEMKKQNIPIHISIRVDQSKIVRNSLINGEWGQEETNMEGSFPFTIGSMFEICIKNRLESVSIIINGQSCFEYNHRHDPKTIDTLEINGSVRLDSISYRFD</sequence>
<dbReference type="Gene3D" id="2.60.120.200">
    <property type="match status" value="2"/>
</dbReference>
<dbReference type="InterPro" id="IPR044156">
    <property type="entry name" value="Galectin-like"/>
</dbReference>
<organism evidence="4">
    <name type="scientific">Dermatophagoides farinae</name>
    <name type="common">American house dust mite</name>
    <dbReference type="NCBI Taxonomy" id="6954"/>
    <lineage>
        <taxon>Eukaryota</taxon>
        <taxon>Metazoa</taxon>
        <taxon>Ecdysozoa</taxon>
        <taxon>Arthropoda</taxon>
        <taxon>Chelicerata</taxon>
        <taxon>Arachnida</taxon>
        <taxon>Acari</taxon>
        <taxon>Acariformes</taxon>
        <taxon>Sarcoptiformes</taxon>
        <taxon>Astigmata</taxon>
        <taxon>Psoroptidia</taxon>
        <taxon>Analgoidea</taxon>
        <taxon>Pyroglyphidae</taxon>
        <taxon>Dermatophagoidinae</taxon>
        <taxon>Dermatophagoides</taxon>
    </lineage>
</organism>
<dbReference type="AlphaFoldDB" id="A0A9D4P358"/>
<dbReference type="PANTHER" id="PTHR11346">
    <property type="entry name" value="GALECTIN"/>
    <property type="match status" value="1"/>
</dbReference>
<dbReference type="PROSITE" id="PS51304">
    <property type="entry name" value="GALECTIN"/>
    <property type="match status" value="2"/>
</dbReference>
<dbReference type="Pfam" id="PF00337">
    <property type="entry name" value="Gal-bind_lectin"/>
    <property type="match status" value="2"/>
</dbReference>
<evidence type="ECO:0000259" key="3">
    <source>
        <dbReference type="PROSITE" id="PS51304"/>
    </source>
</evidence>
<dbReference type="CDD" id="cd00070">
    <property type="entry name" value="GLECT"/>
    <property type="match status" value="2"/>
</dbReference>
<dbReference type="SUPFAM" id="SSF49899">
    <property type="entry name" value="Concanavalin A-like lectins/glucanases"/>
    <property type="match status" value="2"/>
</dbReference>
<evidence type="ECO:0000256" key="2">
    <source>
        <dbReference type="RuleBase" id="RU102079"/>
    </source>
</evidence>
<feature type="domain" description="Galectin" evidence="3">
    <location>
        <begin position="31"/>
        <end position="185"/>
    </location>
</feature>
<dbReference type="InterPro" id="IPR001079">
    <property type="entry name" value="Galectin_CRD"/>
</dbReference>
<accession>A0A9D4P358</accession>